<proteinExistence type="predicted"/>
<gene>
    <name evidence="1" type="ORF">NTEN_LOCUS19671</name>
</gene>
<accession>A0A6H5HBI4</accession>
<dbReference type="OrthoDB" id="6416577at2759"/>
<evidence type="ECO:0000313" key="2">
    <source>
        <dbReference type="Proteomes" id="UP000479000"/>
    </source>
</evidence>
<reference evidence="1 2" key="1">
    <citation type="submission" date="2020-02" db="EMBL/GenBank/DDBJ databases">
        <authorList>
            <person name="Ferguson B K."/>
        </authorList>
    </citation>
    <scope>NUCLEOTIDE SEQUENCE [LARGE SCALE GENOMIC DNA]</scope>
</reference>
<protein>
    <submittedName>
        <fullName evidence="1">Uncharacterized protein</fullName>
    </submittedName>
</protein>
<dbReference type="EMBL" id="CADCXU010028915">
    <property type="protein sequence ID" value="CAB0015331.1"/>
    <property type="molecule type" value="Genomic_DNA"/>
</dbReference>
<keyword evidence="2" id="KW-1185">Reference proteome</keyword>
<name>A0A6H5HBI4_9HEMI</name>
<evidence type="ECO:0000313" key="1">
    <source>
        <dbReference type="EMBL" id="CAB0015331.1"/>
    </source>
</evidence>
<dbReference type="Proteomes" id="UP000479000">
    <property type="component" value="Unassembled WGS sequence"/>
</dbReference>
<sequence length="185" mass="20726">MRNAVRAYQLETQVRQLVGIPGVSDFQMKTVFHEHREKSKSREISASTNGLPLIQDTGISLRSSSAAKKNISSPMPNGKAAIKYRVNGSIVIVLKSRIGTELQKKLFLIHIYSESLPEQVQWRTGSFVREVPYSIQCGNITEEATVTSADIFVDSFSGCDAFPDNMVKDGLIRDFPFYEIFLLSF</sequence>
<dbReference type="AlphaFoldDB" id="A0A6H5HBI4"/>
<organism evidence="1 2">
    <name type="scientific">Nesidiocoris tenuis</name>
    <dbReference type="NCBI Taxonomy" id="355587"/>
    <lineage>
        <taxon>Eukaryota</taxon>
        <taxon>Metazoa</taxon>
        <taxon>Ecdysozoa</taxon>
        <taxon>Arthropoda</taxon>
        <taxon>Hexapoda</taxon>
        <taxon>Insecta</taxon>
        <taxon>Pterygota</taxon>
        <taxon>Neoptera</taxon>
        <taxon>Paraneoptera</taxon>
        <taxon>Hemiptera</taxon>
        <taxon>Heteroptera</taxon>
        <taxon>Panheteroptera</taxon>
        <taxon>Cimicomorpha</taxon>
        <taxon>Miridae</taxon>
        <taxon>Dicyphina</taxon>
        <taxon>Nesidiocoris</taxon>
    </lineage>
</organism>